<keyword evidence="6" id="KW-0067">ATP-binding</keyword>
<keyword evidence="3" id="KW-0813">Transport</keyword>
<keyword evidence="13" id="KW-1185">Reference proteome</keyword>
<reference evidence="12 13" key="1">
    <citation type="submission" date="2019-06" db="EMBL/GenBank/DDBJ databases">
        <title>Draft genome sequence of the filamentous fungus Phialemoniopsis curvata isolated from diesel fuel.</title>
        <authorList>
            <person name="Varaljay V.A."/>
            <person name="Lyon W.J."/>
            <person name="Crouch A.L."/>
            <person name="Drake C.E."/>
            <person name="Hollomon J.M."/>
            <person name="Nadeau L.J."/>
            <person name="Nunn H.S."/>
            <person name="Stevenson B.S."/>
            <person name="Bojanowski C.L."/>
            <person name="Crookes-Goodson W.J."/>
        </authorList>
    </citation>
    <scope>NUCLEOTIDE SEQUENCE [LARGE SCALE GENOMIC DNA]</scope>
    <source>
        <strain evidence="12 13">D216</strain>
    </source>
</reference>
<keyword evidence="5" id="KW-0547">Nucleotide-binding</keyword>
<evidence type="ECO:0000259" key="11">
    <source>
        <dbReference type="PROSITE" id="PS50893"/>
    </source>
</evidence>
<dbReference type="InterPro" id="IPR027417">
    <property type="entry name" value="P-loop_NTPase"/>
</dbReference>
<dbReference type="InterPro" id="IPR017871">
    <property type="entry name" value="ABC_transporter-like_CS"/>
</dbReference>
<keyword evidence="8 10" id="KW-0472">Membrane</keyword>
<feature type="region of interest" description="Disordered" evidence="9">
    <location>
        <begin position="1"/>
        <end position="25"/>
    </location>
</feature>
<dbReference type="InterPro" id="IPR003439">
    <property type="entry name" value="ABC_transporter-like_ATP-bd"/>
</dbReference>
<dbReference type="PROSITE" id="PS50893">
    <property type="entry name" value="ABC_TRANSPORTER_2"/>
    <property type="match status" value="1"/>
</dbReference>
<evidence type="ECO:0000256" key="2">
    <source>
        <dbReference type="ARBA" id="ARBA00005814"/>
    </source>
</evidence>
<feature type="transmembrane region" description="Helical" evidence="10">
    <location>
        <begin position="380"/>
        <end position="402"/>
    </location>
</feature>
<protein>
    <recommendedName>
        <fullName evidence="11">ABC transporter domain-containing protein</fullName>
    </recommendedName>
</protein>
<dbReference type="GO" id="GO:0140359">
    <property type="term" value="F:ABC-type transporter activity"/>
    <property type="evidence" value="ECO:0007669"/>
    <property type="project" value="InterPro"/>
</dbReference>
<dbReference type="FunFam" id="3.40.50.300:FF:001305">
    <property type="entry name" value="ABCG transporter ABC superfamily"/>
    <property type="match status" value="1"/>
</dbReference>
<proteinExistence type="inferred from homology"/>
<dbReference type="OrthoDB" id="66620at2759"/>
<dbReference type="EMBL" id="SKBQ01000062">
    <property type="protein sequence ID" value="TPX09829.1"/>
    <property type="molecule type" value="Genomic_DNA"/>
</dbReference>
<comment type="caution">
    <text evidence="12">The sequence shown here is derived from an EMBL/GenBank/DDBJ whole genome shotgun (WGS) entry which is preliminary data.</text>
</comment>
<feature type="transmembrane region" description="Helical" evidence="10">
    <location>
        <begin position="619"/>
        <end position="639"/>
    </location>
</feature>
<dbReference type="Gene3D" id="3.40.50.300">
    <property type="entry name" value="P-loop containing nucleotide triphosphate hydrolases"/>
    <property type="match status" value="1"/>
</dbReference>
<feature type="domain" description="ABC transporter" evidence="11">
    <location>
        <begin position="37"/>
        <end position="292"/>
    </location>
</feature>
<dbReference type="InParanoid" id="A0A507AXV1"/>
<evidence type="ECO:0000256" key="9">
    <source>
        <dbReference type="SAM" id="MobiDB-lite"/>
    </source>
</evidence>
<keyword evidence="4 10" id="KW-0812">Transmembrane</keyword>
<feature type="transmembrane region" description="Helical" evidence="10">
    <location>
        <begin position="513"/>
        <end position="535"/>
    </location>
</feature>
<dbReference type="Pfam" id="PF01061">
    <property type="entry name" value="ABC2_membrane"/>
    <property type="match status" value="1"/>
</dbReference>
<evidence type="ECO:0000256" key="4">
    <source>
        <dbReference type="ARBA" id="ARBA00022692"/>
    </source>
</evidence>
<name>A0A507AXV1_9PEZI</name>
<dbReference type="PROSITE" id="PS00211">
    <property type="entry name" value="ABC_TRANSPORTER_1"/>
    <property type="match status" value="1"/>
</dbReference>
<dbReference type="SMART" id="SM00382">
    <property type="entry name" value="AAA"/>
    <property type="match status" value="1"/>
</dbReference>
<dbReference type="Pfam" id="PF19055">
    <property type="entry name" value="ABC2_membrane_7"/>
    <property type="match status" value="1"/>
</dbReference>
<evidence type="ECO:0000256" key="7">
    <source>
        <dbReference type="ARBA" id="ARBA00022989"/>
    </source>
</evidence>
<feature type="transmembrane region" description="Helical" evidence="10">
    <location>
        <begin position="458"/>
        <end position="483"/>
    </location>
</feature>
<evidence type="ECO:0000313" key="13">
    <source>
        <dbReference type="Proteomes" id="UP000319257"/>
    </source>
</evidence>
<dbReference type="GO" id="GO:0005524">
    <property type="term" value="F:ATP binding"/>
    <property type="evidence" value="ECO:0007669"/>
    <property type="project" value="UniProtKB-KW"/>
</dbReference>
<feature type="transmembrane region" description="Helical" evidence="10">
    <location>
        <begin position="489"/>
        <end position="506"/>
    </location>
</feature>
<evidence type="ECO:0000256" key="3">
    <source>
        <dbReference type="ARBA" id="ARBA00022448"/>
    </source>
</evidence>
<accession>A0A507AXV1</accession>
<dbReference type="InterPro" id="IPR003593">
    <property type="entry name" value="AAA+_ATPase"/>
</dbReference>
<dbReference type="InterPro" id="IPR052215">
    <property type="entry name" value="Plant_ABCG"/>
</dbReference>
<dbReference type="InterPro" id="IPR013525">
    <property type="entry name" value="ABC2_TM"/>
</dbReference>
<evidence type="ECO:0000313" key="12">
    <source>
        <dbReference type="EMBL" id="TPX09829.1"/>
    </source>
</evidence>
<comment type="subcellular location">
    <subcellularLocation>
        <location evidence="1">Membrane</location>
        <topology evidence="1">Multi-pass membrane protein</topology>
    </subcellularLocation>
</comment>
<dbReference type="RefSeq" id="XP_030991540.1">
    <property type="nucleotide sequence ID" value="XM_031143940.1"/>
</dbReference>
<evidence type="ECO:0000256" key="10">
    <source>
        <dbReference type="SAM" id="Phobius"/>
    </source>
</evidence>
<feature type="transmembrane region" description="Helical" evidence="10">
    <location>
        <begin position="417"/>
        <end position="437"/>
    </location>
</feature>
<dbReference type="STRING" id="1093900.A0A507AXV1"/>
<keyword evidence="7 10" id="KW-1133">Transmembrane helix</keyword>
<dbReference type="PANTHER" id="PTHR48042">
    <property type="entry name" value="ABC TRANSPORTER G FAMILY MEMBER 11"/>
    <property type="match status" value="1"/>
</dbReference>
<evidence type="ECO:0000256" key="6">
    <source>
        <dbReference type="ARBA" id="ARBA00022840"/>
    </source>
</evidence>
<dbReference type="GeneID" id="41976467"/>
<comment type="similarity">
    <text evidence="2">Belongs to the ABC transporter superfamily. ABCG family. Eye pigment precursor importer (TC 3.A.1.204) subfamily.</text>
</comment>
<dbReference type="Proteomes" id="UP000319257">
    <property type="component" value="Unassembled WGS sequence"/>
</dbReference>
<evidence type="ECO:0000256" key="8">
    <source>
        <dbReference type="ARBA" id="ARBA00023136"/>
    </source>
</evidence>
<dbReference type="GO" id="GO:0016887">
    <property type="term" value="F:ATP hydrolysis activity"/>
    <property type="evidence" value="ECO:0007669"/>
    <property type="project" value="InterPro"/>
</dbReference>
<dbReference type="Pfam" id="PF00005">
    <property type="entry name" value="ABC_tran"/>
    <property type="match status" value="1"/>
</dbReference>
<organism evidence="12 13">
    <name type="scientific">Thyridium curvatum</name>
    <dbReference type="NCBI Taxonomy" id="1093900"/>
    <lineage>
        <taxon>Eukaryota</taxon>
        <taxon>Fungi</taxon>
        <taxon>Dikarya</taxon>
        <taxon>Ascomycota</taxon>
        <taxon>Pezizomycotina</taxon>
        <taxon>Sordariomycetes</taxon>
        <taxon>Sordariomycetidae</taxon>
        <taxon>Thyridiales</taxon>
        <taxon>Thyridiaceae</taxon>
        <taxon>Thyridium</taxon>
    </lineage>
</organism>
<dbReference type="AlphaFoldDB" id="A0A507AXV1"/>
<dbReference type="GO" id="GO:0016020">
    <property type="term" value="C:membrane"/>
    <property type="evidence" value="ECO:0007669"/>
    <property type="project" value="UniProtKB-SubCell"/>
</dbReference>
<dbReference type="InterPro" id="IPR043926">
    <property type="entry name" value="ABCG_dom"/>
</dbReference>
<gene>
    <name evidence="12" type="ORF">E0L32_009020</name>
</gene>
<sequence>MAPTSVASSVERRREEKPYNGNAETDVEQGTVADAHLRNTTVQTVTWSGVTVTVKDRETKEPKKIVDNVEGLVEAGEICALMGPSGCGKTTLLNVLASRPTGAQNVDANVLVNGCKPTRAQFRQMTCFVEQEDALIGSLTVKETLTFASRLASSGSISKRNRLARIDALLEAFGLRDQANTLIGTAIRKGISGGQKRRVGVASQLITSPKILFLDEPTSGLDSVASFEVINYLRTVAKRNNLIVIASIHQPSTSTFNLFDKLLLMSAGKTHYFGPVADIDSHYESIGLPIPLHVNPAEYLLELVNVDFAPHRGAAQQNLEELSLAWSISPRAKAATGAIRGVEQSGAGSGLTVEQEKRPNSLSLTMTLLHRSFVKSYRDVVAYGIRIAMYTGLAILLGTVWVRLSTNQESIIPFTNAIFYGSAFMSFMAVAYVPSFIEDRQQYVKEHHNGLYGAAELVISNFLIGLPYLFFIAVLFSAISYWLSNFQPTATAFFTWVMWVFFDLLAAEGLVVFMTALFPSFVISLALVAFANGLWMSVNGFMVQPTILNVFYKYVFHYWDYQKYVFEGMMINEFSGRTYSCGESCQCMYQSELADQCMIAGQGVLDQYGYKTGSFGKNVGIMIAIIAGYRIAGWIVLMLRK</sequence>
<dbReference type="PANTHER" id="PTHR48042:SF11">
    <property type="entry name" value="ABC TRANSPORTER G FAMILY MEMBER 11"/>
    <property type="match status" value="1"/>
</dbReference>
<evidence type="ECO:0000256" key="1">
    <source>
        <dbReference type="ARBA" id="ARBA00004141"/>
    </source>
</evidence>
<evidence type="ECO:0000256" key="5">
    <source>
        <dbReference type="ARBA" id="ARBA00022741"/>
    </source>
</evidence>
<dbReference type="SUPFAM" id="SSF52540">
    <property type="entry name" value="P-loop containing nucleoside triphosphate hydrolases"/>
    <property type="match status" value="1"/>
</dbReference>